<organism evidence="1 2">
    <name type="scientific">Hypsizygus marmoreus</name>
    <name type="common">White beech mushroom</name>
    <name type="synonym">Agaricus marmoreus</name>
    <dbReference type="NCBI Taxonomy" id="39966"/>
    <lineage>
        <taxon>Eukaryota</taxon>
        <taxon>Fungi</taxon>
        <taxon>Dikarya</taxon>
        <taxon>Basidiomycota</taxon>
        <taxon>Agaricomycotina</taxon>
        <taxon>Agaricomycetes</taxon>
        <taxon>Agaricomycetidae</taxon>
        <taxon>Agaricales</taxon>
        <taxon>Tricholomatineae</taxon>
        <taxon>Lyophyllaceae</taxon>
        <taxon>Hypsizygus</taxon>
    </lineage>
</organism>
<dbReference type="STRING" id="39966.A0A369J7U7"/>
<dbReference type="EMBL" id="LUEZ02000106">
    <property type="protein sequence ID" value="RDB18139.1"/>
    <property type="molecule type" value="Genomic_DNA"/>
</dbReference>
<proteinExistence type="predicted"/>
<evidence type="ECO:0008006" key="3">
    <source>
        <dbReference type="Google" id="ProtNLM"/>
    </source>
</evidence>
<evidence type="ECO:0000313" key="2">
    <source>
        <dbReference type="Proteomes" id="UP000076154"/>
    </source>
</evidence>
<evidence type="ECO:0000313" key="1">
    <source>
        <dbReference type="EMBL" id="RDB18139.1"/>
    </source>
</evidence>
<comment type="caution">
    <text evidence="1">The sequence shown here is derived from an EMBL/GenBank/DDBJ whole genome shotgun (WGS) entry which is preliminary data.</text>
</comment>
<dbReference type="Proteomes" id="UP000076154">
    <property type="component" value="Unassembled WGS sequence"/>
</dbReference>
<keyword evidence="2" id="KW-1185">Reference proteome</keyword>
<gene>
    <name evidence="1" type="ORF">Hypma_000611</name>
</gene>
<dbReference type="AlphaFoldDB" id="A0A369J7U7"/>
<dbReference type="OrthoDB" id="3250044at2759"/>
<dbReference type="InterPro" id="IPR011009">
    <property type="entry name" value="Kinase-like_dom_sf"/>
</dbReference>
<sequence length="277" mass="30568">MDQKAALEALEANIVEACTNHELVHSKDKNYRACVSIGTDYFVKFGDPDDLLPEIQTQSYIFDYARSNPHPDAPRIPQVVHHFGDSMTMYLVMEFITLTAAPIDRIVQALVWLSSVPPPPDHVIGPLGGGPIRHKFFKDYTAPLLFSSVEALQRYMRKAYTVLSTQAQKQVSPVEISGDRLMFTQSDMHHSNFGVDQHGKTVLLDFAEIGLLPETFVAHTMSSEKRLAPIATALSLSGSSNFSMAAISSLLWMVASPRLGLDEHGNPTTRKAGGSKR</sequence>
<protein>
    <recommendedName>
        <fullName evidence="3">Aminoglycoside phosphotransferase domain-containing protein</fullName>
    </recommendedName>
</protein>
<dbReference type="InParanoid" id="A0A369J7U7"/>
<accession>A0A369J7U7</accession>
<dbReference type="SUPFAM" id="SSF56112">
    <property type="entry name" value="Protein kinase-like (PK-like)"/>
    <property type="match status" value="1"/>
</dbReference>
<name>A0A369J7U7_HYPMA</name>
<reference evidence="1" key="1">
    <citation type="submission" date="2018-04" db="EMBL/GenBank/DDBJ databases">
        <title>Whole genome sequencing of Hypsizygus marmoreus.</title>
        <authorList>
            <person name="Choi I.-G."/>
            <person name="Min B."/>
            <person name="Kim J.-G."/>
            <person name="Kim S."/>
            <person name="Oh Y.-L."/>
            <person name="Kong W.-S."/>
            <person name="Park H."/>
            <person name="Jeong J."/>
            <person name="Song E.-S."/>
        </authorList>
    </citation>
    <scope>NUCLEOTIDE SEQUENCE [LARGE SCALE GENOMIC DNA]</scope>
    <source>
        <strain evidence="1">51987-8</strain>
    </source>
</reference>